<dbReference type="GO" id="GO:0016829">
    <property type="term" value="F:lyase activity"/>
    <property type="evidence" value="ECO:0007669"/>
    <property type="project" value="UniProtKB-KW"/>
</dbReference>
<evidence type="ECO:0000256" key="4">
    <source>
        <dbReference type="PIRNR" id="PIRNR001338"/>
    </source>
</evidence>
<accession>A0A9D5LWW8</accession>
<keyword evidence="8" id="KW-1185">Reference proteome</keyword>
<dbReference type="Gene3D" id="3.40.50.1970">
    <property type="match status" value="1"/>
</dbReference>
<dbReference type="Proteomes" id="UP000806542">
    <property type="component" value="Unassembled WGS sequence"/>
</dbReference>
<dbReference type="PANTHER" id="PTHR23046">
    <property type="entry name" value="PHOSPHORIBOSYLAMINOIMIDAZOLE CARBOXYLASE CATALYTIC SUBUNIT"/>
    <property type="match status" value="1"/>
</dbReference>
<evidence type="ECO:0000256" key="1">
    <source>
        <dbReference type="ARBA" id="ARBA00022755"/>
    </source>
</evidence>
<organism evidence="7 8">
    <name type="scientific">Ructibacterium gallinarum</name>
    <dbReference type="NCBI Taxonomy" id="2779355"/>
    <lineage>
        <taxon>Bacteria</taxon>
        <taxon>Bacillati</taxon>
        <taxon>Bacillota</taxon>
        <taxon>Clostridia</taxon>
        <taxon>Eubacteriales</taxon>
        <taxon>Oscillospiraceae</taxon>
        <taxon>Ructibacterium</taxon>
    </lineage>
</organism>
<dbReference type="RefSeq" id="WP_226391838.1">
    <property type="nucleotide sequence ID" value="NZ_JADCKB010000003.1"/>
</dbReference>
<comment type="catalytic activity">
    <reaction evidence="3 4">
        <text>5-carboxyamino-1-(5-phospho-D-ribosyl)imidazole + H(+) = 5-amino-1-(5-phospho-D-ribosyl)imidazole-4-carboxylate</text>
        <dbReference type="Rhea" id="RHEA:13193"/>
        <dbReference type="ChEBI" id="CHEBI:15378"/>
        <dbReference type="ChEBI" id="CHEBI:58730"/>
        <dbReference type="ChEBI" id="CHEBI:77657"/>
        <dbReference type="EC" id="5.4.99.18"/>
    </reaction>
</comment>
<comment type="pathway">
    <text evidence="3 4">Purine metabolism; IMP biosynthesis via de novo pathway; 5-amino-1-(5-phospho-D-ribosyl)imidazole-4-carboxylate from 5-amino-1-(5-phospho-D-ribosyl)imidazole (N5-CAIR route): step 2/2.</text>
</comment>
<dbReference type="SUPFAM" id="SSF52255">
    <property type="entry name" value="N5-CAIR mutase (phosphoribosylaminoimidazole carboxylase, PurE)"/>
    <property type="match status" value="1"/>
</dbReference>
<proteinExistence type="inferred from homology"/>
<comment type="similarity">
    <text evidence="3">Belongs to the AIR carboxylase family. Class I subfamily.</text>
</comment>
<evidence type="ECO:0000256" key="2">
    <source>
        <dbReference type="ARBA" id="ARBA00023235"/>
    </source>
</evidence>
<dbReference type="GO" id="GO:0034023">
    <property type="term" value="F:5-(carboxyamino)imidazole ribonucleotide mutase activity"/>
    <property type="evidence" value="ECO:0007669"/>
    <property type="project" value="UniProtKB-UniRule"/>
</dbReference>
<gene>
    <name evidence="3 7" type="primary">purE</name>
    <name evidence="7" type="ORF">INF28_02165</name>
</gene>
<dbReference type="EMBL" id="JADCKB010000003">
    <property type="protein sequence ID" value="MBE5039273.1"/>
    <property type="molecule type" value="Genomic_DNA"/>
</dbReference>
<evidence type="ECO:0000256" key="3">
    <source>
        <dbReference type="HAMAP-Rule" id="MF_01929"/>
    </source>
</evidence>
<name>A0A9D5LWW8_9FIRM</name>
<keyword evidence="7" id="KW-0456">Lyase</keyword>
<evidence type="ECO:0000256" key="5">
    <source>
        <dbReference type="PIRSR" id="PIRSR001338-1"/>
    </source>
</evidence>
<dbReference type="PIRSF" id="PIRSF001338">
    <property type="entry name" value="AIR_carboxylase"/>
    <property type="match status" value="1"/>
</dbReference>
<dbReference type="InterPro" id="IPR024694">
    <property type="entry name" value="PurE_prokaryotes"/>
</dbReference>
<dbReference type="EC" id="5.4.99.18" evidence="3 4"/>
<dbReference type="NCBIfam" id="TIGR01162">
    <property type="entry name" value="purE"/>
    <property type="match status" value="1"/>
</dbReference>
<dbReference type="AlphaFoldDB" id="A0A9D5LWW8"/>
<dbReference type="InterPro" id="IPR033747">
    <property type="entry name" value="PurE_ClassI"/>
</dbReference>
<dbReference type="SMART" id="SM01001">
    <property type="entry name" value="AIRC"/>
    <property type="match status" value="1"/>
</dbReference>
<feature type="binding site" evidence="3 5">
    <location>
        <position position="13"/>
    </location>
    <ligand>
        <name>substrate</name>
    </ligand>
</feature>
<protein>
    <recommendedName>
        <fullName evidence="3 4">N5-carboxyaminoimidazole ribonucleotide mutase</fullName>
        <shortName evidence="3 4">N5-CAIR mutase</shortName>
        <ecNumber evidence="3 4">5.4.99.18</ecNumber>
    </recommendedName>
    <alternativeName>
        <fullName evidence="3">5-(carboxyamino)imidazole ribonucleotide mutase</fullName>
    </alternativeName>
</protein>
<comment type="function">
    <text evidence="3 4">Catalyzes the conversion of N5-carboxyaminoimidazole ribonucleotide (N5-CAIR) to 4-carboxy-5-aminoimidazole ribonucleotide (CAIR).</text>
</comment>
<feature type="binding site" evidence="3 5">
    <location>
        <position position="10"/>
    </location>
    <ligand>
        <name>substrate</name>
    </ligand>
</feature>
<feature type="domain" description="PurE" evidence="6">
    <location>
        <begin position="2"/>
        <end position="151"/>
    </location>
</feature>
<evidence type="ECO:0000313" key="8">
    <source>
        <dbReference type="Proteomes" id="UP000806542"/>
    </source>
</evidence>
<feature type="binding site" evidence="3 5">
    <location>
        <position position="40"/>
    </location>
    <ligand>
        <name>substrate</name>
    </ligand>
</feature>
<dbReference type="GO" id="GO:0006189">
    <property type="term" value="P:'de novo' IMP biosynthetic process"/>
    <property type="evidence" value="ECO:0007669"/>
    <property type="project" value="UniProtKB-UniRule"/>
</dbReference>
<dbReference type="HAMAP" id="MF_01929">
    <property type="entry name" value="PurE_classI"/>
    <property type="match status" value="1"/>
</dbReference>
<dbReference type="InterPro" id="IPR000031">
    <property type="entry name" value="PurE_dom"/>
</dbReference>
<comment type="caution">
    <text evidence="7">The sequence shown here is derived from an EMBL/GenBank/DDBJ whole genome shotgun (WGS) entry which is preliminary data.</text>
</comment>
<dbReference type="Pfam" id="PF00731">
    <property type="entry name" value="AIRC"/>
    <property type="match status" value="1"/>
</dbReference>
<keyword evidence="2 3" id="KW-0413">Isomerase</keyword>
<evidence type="ECO:0000313" key="7">
    <source>
        <dbReference type="EMBL" id="MBE5039273.1"/>
    </source>
</evidence>
<evidence type="ECO:0000259" key="6">
    <source>
        <dbReference type="SMART" id="SM01001"/>
    </source>
</evidence>
<dbReference type="PANTHER" id="PTHR23046:SF2">
    <property type="entry name" value="PHOSPHORIBOSYLAMINOIMIDAZOLE CARBOXYLASE"/>
    <property type="match status" value="1"/>
</dbReference>
<sequence length="165" mass="17432">MAQVAIIMGSNSDLPVVKGAIEQLKQFDVTYEAHVISAHRTPNQAENFAKTAKERGIKVIIAAAGKAAHLGGVIAAYTTLPVIALPIKSSLMDGLDSLLSMVQMPSGIPVATVAVNGADNAGILAVQMLALADPDLEKRLEKFKEDMAAAVMEKDAKLQEELKNL</sequence>
<reference evidence="7" key="1">
    <citation type="submission" date="2020-10" db="EMBL/GenBank/DDBJ databases">
        <title>ChiBAC.</title>
        <authorList>
            <person name="Zenner C."/>
            <person name="Hitch T.C.A."/>
            <person name="Clavel T."/>
        </authorList>
    </citation>
    <scope>NUCLEOTIDE SEQUENCE</scope>
    <source>
        <strain evidence="7">DSM 107454</strain>
    </source>
</reference>
<keyword evidence="1 3" id="KW-0658">Purine biosynthesis</keyword>